<reference evidence="2 3" key="2">
    <citation type="submission" date="2011-11" db="EMBL/GenBank/DDBJ databases">
        <authorList>
            <consortium name="US DOE Joint Genome Institute"/>
            <person name="Lucas S."/>
            <person name="Han J."/>
            <person name="Lapidus A."/>
            <person name="Cheng J.-F."/>
            <person name="Goodwin L."/>
            <person name="Pitluck S."/>
            <person name="Peters L."/>
            <person name="Ovchinnikova G."/>
            <person name="Zhang X."/>
            <person name="Detter J.C."/>
            <person name="Han C."/>
            <person name="Tapia R."/>
            <person name="Land M."/>
            <person name="Hauser L."/>
            <person name="Kyrpides N."/>
            <person name="Ivanova N."/>
            <person name="Pagani I."/>
            <person name="Vogl K."/>
            <person name="Liu Z."/>
            <person name="Overmann J."/>
            <person name="Frigaard N.-U."/>
            <person name="Bryant D."/>
            <person name="Woyke T."/>
        </authorList>
    </citation>
    <scope>NUCLEOTIDE SEQUENCE [LARGE SCALE GENOMIC DNA]</scope>
    <source>
        <strain evidence="2 3">970</strain>
    </source>
</reference>
<evidence type="ECO:0000313" key="2">
    <source>
        <dbReference type="EMBL" id="EIC19499.1"/>
    </source>
</evidence>
<gene>
    <name evidence="2" type="ORF">Thi970DRAFT_03077</name>
</gene>
<accession>H8Z5F3</accession>
<evidence type="ECO:0000313" key="3">
    <source>
        <dbReference type="Proteomes" id="UP000002964"/>
    </source>
</evidence>
<dbReference type="OrthoDB" id="5500002at2"/>
<feature type="region of interest" description="Disordered" evidence="1">
    <location>
        <begin position="131"/>
        <end position="153"/>
    </location>
</feature>
<proteinExistence type="predicted"/>
<dbReference type="RefSeq" id="WP_009149856.1">
    <property type="nucleotide sequence ID" value="NZ_CP121471.1"/>
</dbReference>
<evidence type="ECO:0000256" key="1">
    <source>
        <dbReference type="SAM" id="MobiDB-lite"/>
    </source>
</evidence>
<dbReference type="Proteomes" id="UP000002964">
    <property type="component" value="Unassembled WGS sequence"/>
</dbReference>
<name>H8Z5F3_9GAMM</name>
<organism evidence="2 3">
    <name type="scientific">Thiorhodovibrio frisius</name>
    <dbReference type="NCBI Taxonomy" id="631362"/>
    <lineage>
        <taxon>Bacteria</taxon>
        <taxon>Pseudomonadati</taxon>
        <taxon>Pseudomonadota</taxon>
        <taxon>Gammaproteobacteria</taxon>
        <taxon>Chromatiales</taxon>
        <taxon>Chromatiaceae</taxon>
        <taxon>Thiorhodovibrio</taxon>
    </lineage>
</organism>
<dbReference type="STRING" id="631362.Thi970DRAFT_03077"/>
<dbReference type="HOGENOM" id="CLU_1179776_0_0_6"/>
<keyword evidence="3" id="KW-1185">Reference proteome</keyword>
<dbReference type="EMBL" id="JH603170">
    <property type="protein sequence ID" value="EIC19499.1"/>
    <property type="molecule type" value="Genomic_DNA"/>
</dbReference>
<reference evidence="3" key="1">
    <citation type="submission" date="2011-06" db="EMBL/GenBank/DDBJ databases">
        <authorList>
            <consortium name="US DOE Joint Genome Institute (JGI-PGF)"/>
            <person name="Lucas S."/>
            <person name="Han J."/>
            <person name="Lapidus A."/>
            <person name="Cheng J.-F."/>
            <person name="Goodwin L."/>
            <person name="Pitluck S."/>
            <person name="Peters L."/>
            <person name="Land M.L."/>
            <person name="Hauser L."/>
            <person name="Vogl K."/>
            <person name="Liu Z."/>
            <person name="Overmann J."/>
            <person name="Frigaard N.-U."/>
            <person name="Bryant D.A."/>
            <person name="Woyke T.J."/>
        </authorList>
    </citation>
    <scope>NUCLEOTIDE SEQUENCE [LARGE SCALE GENOMIC DNA]</scope>
    <source>
        <strain evidence="3">970</strain>
    </source>
</reference>
<protein>
    <submittedName>
        <fullName evidence="2">Uncharacterized protein</fullName>
    </submittedName>
</protein>
<dbReference type="AlphaFoldDB" id="H8Z5F3"/>
<sequence>MATTAILWHRACSILKIGQSKRAAGWPDALNIEQLSTLHYPSDASMAEALLSLMAADIEAGSLPACGFEHVPGDEDYRQLIARFGATSQGPAIRSRDIPMVSRDAYRDWPARPDLPEDSPLHGWIAATPAPEAQREATNGKQPPARQILPRKPTKRNHAWTEVILATIDAFEAEHGFSPTAREAWARLANTRPDGWNYVYRQDRNDCLMAGEKLPLDQATFEQRFRRLFQAKRSR</sequence>